<dbReference type="PANTHER" id="PTHR42877:SF4">
    <property type="entry name" value="FAD_NAD(P)-BINDING DOMAIN-CONTAINING PROTEIN-RELATED"/>
    <property type="match status" value="1"/>
</dbReference>
<dbReference type="Proteomes" id="UP000320244">
    <property type="component" value="Unassembled WGS sequence"/>
</dbReference>
<reference evidence="5 6" key="2">
    <citation type="submission" date="2019-08" db="EMBL/GenBank/DDBJ databases">
        <title>Jejuicoccus antrihumi gen. nov., sp. nov., a new member of the family Dermacoccaceae isolated from a cave.</title>
        <authorList>
            <person name="Schumann P."/>
            <person name="Kim I.S."/>
        </authorList>
    </citation>
    <scope>NUCLEOTIDE SEQUENCE [LARGE SCALE GENOMIC DNA]</scope>
    <source>
        <strain evidence="5 6">C5-26</strain>
    </source>
</reference>
<dbReference type="AlphaFoldDB" id="A0A563E2M9"/>
<dbReference type="SUPFAM" id="SSF51905">
    <property type="entry name" value="FAD/NAD(P)-binding domain"/>
    <property type="match status" value="1"/>
</dbReference>
<evidence type="ECO:0000256" key="3">
    <source>
        <dbReference type="ARBA" id="ARBA00022827"/>
    </source>
</evidence>
<name>A0A563E2M9_9MICO</name>
<organism evidence="5 6">
    <name type="scientific">Leekyejoonella antrihumi</name>
    <dbReference type="NCBI Taxonomy" id="1660198"/>
    <lineage>
        <taxon>Bacteria</taxon>
        <taxon>Bacillati</taxon>
        <taxon>Actinomycetota</taxon>
        <taxon>Actinomycetes</taxon>
        <taxon>Micrococcales</taxon>
        <taxon>Dermacoccaceae</taxon>
        <taxon>Leekyejoonella</taxon>
    </lineage>
</organism>
<reference evidence="5 6" key="1">
    <citation type="submission" date="2019-05" db="EMBL/GenBank/DDBJ databases">
        <authorList>
            <person name="Lee S.D."/>
        </authorList>
    </citation>
    <scope>NUCLEOTIDE SEQUENCE [LARGE SCALE GENOMIC DNA]</scope>
    <source>
        <strain evidence="5 6">C5-26</strain>
    </source>
</reference>
<dbReference type="PANTHER" id="PTHR42877">
    <property type="entry name" value="L-ORNITHINE N(5)-MONOOXYGENASE-RELATED"/>
    <property type="match status" value="1"/>
</dbReference>
<evidence type="ECO:0000256" key="2">
    <source>
        <dbReference type="ARBA" id="ARBA00022630"/>
    </source>
</evidence>
<protein>
    <submittedName>
        <fullName evidence="5">NAD(P)/FAD-dependent oxidoreductase</fullName>
    </submittedName>
</protein>
<sequence>MSAAREQPVLDVAAIGAGFGGLCLAIKLKDQGIGSFAIFDRGADFGGTWRDNTYPGAACDVPSAMYSYSFYPGKWTSAFPRQSEILRYLHRAADHFGARDHFHFDAEVTAARFDTDAALWRLELVDGRQIAARVLVSAVGQLHRPVIPQLPGVDSFTGPAFHSAQWRHEVDLRGKKVAVVGTGASAIQLVPEVAKEAAHLTVFQRSAPYVIGKNVKRYSDWQRNVIHHVAPVRLANRLRFFMIGEAAASAFTGANPLVRQVLLSRWRLRLHRGVRDPELREKLKPDYELGCKRMLLSNEWYPAMARENVEVVTSGVTEVTASGLTAGDGTHREVDVIIYGTGFAAPSFLQPMRVEGLDGQTLDDAWRDGAQAHLGVCVHGFPNFFLIYGPNTNLGSNSIIYMIETQVAWITQALRGLERSGGRWLDVRADRQADFVAWVDRATQRGAYSGGCHSWYTAAGRNTNNWPTLTPLYRRRLRRFDLLDFDVEPASEVPAVTRIGRR</sequence>
<dbReference type="GO" id="GO:0004499">
    <property type="term" value="F:N,N-dimethylaniline monooxygenase activity"/>
    <property type="evidence" value="ECO:0007669"/>
    <property type="project" value="InterPro"/>
</dbReference>
<proteinExistence type="inferred from homology"/>
<comment type="caution">
    <text evidence="5">The sequence shown here is derived from an EMBL/GenBank/DDBJ whole genome shotgun (WGS) entry which is preliminary data.</text>
</comment>
<evidence type="ECO:0000313" key="5">
    <source>
        <dbReference type="EMBL" id="TWP36503.1"/>
    </source>
</evidence>
<keyword evidence="2" id="KW-0285">Flavoprotein</keyword>
<dbReference type="InterPro" id="IPR020946">
    <property type="entry name" value="Flavin_mOase-like"/>
</dbReference>
<evidence type="ECO:0000313" key="6">
    <source>
        <dbReference type="Proteomes" id="UP000320244"/>
    </source>
</evidence>
<evidence type="ECO:0000256" key="4">
    <source>
        <dbReference type="ARBA" id="ARBA00023002"/>
    </source>
</evidence>
<dbReference type="PRINTS" id="PR00411">
    <property type="entry name" value="PNDRDTASEI"/>
</dbReference>
<keyword evidence="6" id="KW-1185">Reference proteome</keyword>
<dbReference type="OrthoDB" id="5168853at2"/>
<dbReference type="RefSeq" id="WP_146316586.1">
    <property type="nucleotide sequence ID" value="NZ_VCQV01000011.1"/>
</dbReference>
<accession>A0A563E2M9</accession>
<keyword evidence="4" id="KW-0560">Oxidoreductase</keyword>
<dbReference type="InterPro" id="IPR036188">
    <property type="entry name" value="FAD/NAD-bd_sf"/>
</dbReference>
<keyword evidence="3" id="KW-0274">FAD</keyword>
<dbReference type="GO" id="GO:0050660">
    <property type="term" value="F:flavin adenine dinucleotide binding"/>
    <property type="evidence" value="ECO:0007669"/>
    <property type="project" value="InterPro"/>
</dbReference>
<comment type="similarity">
    <text evidence="1">Belongs to the FAD-binding monooxygenase family.</text>
</comment>
<dbReference type="Pfam" id="PF00743">
    <property type="entry name" value="FMO-like"/>
    <property type="match status" value="1"/>
</dbReference>
<evidence type="ECO:0000256" key="1">
    <source>
        <dbReference type="ARBA" id="ARBA00010139"/>
    </source>
</evidence>
<gene>
    <name evidence="5" type="ORF">FGL98_09825</name>
</gene>
<dbReference type="GO" id="GO:0050661">
    <property type="term" value="F:NADP binding"/>
    <property type="evidence" value="ECO:0007669"/>
    <property type="project" value="InterPro"/>
</dbReference>
<dbReference type="Gene3D" id="3.50.50.60">
    <property type="entry name" value="FAD/NAD(P)-binding domain"/>
    <property type="match status" value="3"/>
</dbReference>
<dbReference type="InterPro" id="IPR051209">
    <property type="entry name" value="FAD-bind_Monooxygenase_sf"/>
</dbReference>
<dbReference type="EMBL" id="VCQV01000011">
    <property type="protein sequence ID" value="TWP36503.1"/>
    <property type="molecule type" value="Genomic_DNA"/>
</dbReference>